<dbReference type="SUPFAM" id="SSF53383">
    <property type="entry name" value="PLP-dependent transferases"/>
    <property type="match status" value="1"/>
</dbReference>
<dbReference type="Gene3D" id="3.90.1150.10">
    <property type="entry name" value="Aspartate Aminotransferase, domain 1"/>
    <property type="match status" value="1"/>
</dbReference>
<comment type="subunit">
    <text evidence="4">Homodimer.</text>
</comment>
<evidence type="ECO:0000256" key="3">
    <source>
        <dbReference type="ARBA" id="ARBA00007970"/>
    </source>
</evidence>
<dbReference type="CDD" id="cd00609">
    <property type="entry name" value="AAT_like"/>
    <property type="match status" value="1"/>
</dbReference>
<name>A0A174QGX8_9CLOT</name>
<dbReference type="eggNOG" id="COG0079">
    <property type="taxonomic scope" value="Bacteria"/>
</dbReference>
<sequence>MKGIQSYINLYDNLEIRLNANESYFGIDEKMKLDIKTYICNLELNRYPEDSSEVLKELYGGYAGVDKENIVVGNGSDEMIGLVIGLNIAEGKKLLTLNPDFSMYDYYVSMHSGKMVKYNTKEDGSFDIDEFIELGKKENVDMIIFSNPNNPTGHAIEPFKITKILEEFKDKVVLVDEAYYEFFGESMIPYINRYKNLLVTRTLSKAWGLAATRVGFLIGNSEEIKKINKYKVPYNVNSLSQVIASIVLKDRMYVEKNTKEIVSEREKLYKSLKEIQENSALYIEFYPSKANYIYGRTEYKEALINGLKSRGILIRSFEKNNFRITVGCSFENNKLLQAIREIVGYGGVSYA</sequence>
<dbReference type="InterPro" id="IPR015422">
    <property type="entry name" value="PyrdxlP-dep_Trfase_small"/>
</dbReference>
<evidence type="ECO:0000256" key="2">
    <source>
        <dbReference type="ARBA" id="ARBA00005011"/>
    </source>
</evidence>
<dbReference type="InterPro" id="IPR015421">
    <property type="entry name" value="PyrdxlP-dep_Trfase_major"/>
</dbReference>
<evidence type="ECO:0000256" key="8">
    <source>
        <dbReference type="ARBA" id="ARBA00022679"/>
    </source>
</evidence>
<evidence type="ECO:0000313" key="15">
    <source>
        <dbReference type="Proteomes" id="UP000092714"/>
    </source>
</evidence>
<dbReference type="InterPro" id="IPR050106">
    <property type="entry name" value="HistidinolP_aminotransfase"/>
</dbReference>
<evidence type="ECO:0000256" key="6">
    <source>
        <dbReference type="ARBA" id="ARBA00022576"/>
    </source>
</evidence>
<keyword evidence="8" id="KW-0808">Transferase</keyword>
<dbReference type="PANTHER" id="PTHR43643">
    <property type="entry name" value="HISTIDINOL-PHOSPHATE AMINOTRANSFERASE 2"/>
    <property type="match status" value="1"/>
</dbReference>
<evidence type="ECO:0000256" key="1">
    <source>
        <dbReference type="ARBA" id="ARBA00001933"/>
    </source>
</evidence>
<dbReference type="InterPro" id="IPR001917">
    <property type="entry name" value="Aminotrans_II_pyridoxalP_BS"/>
</dbReference>
<gene>
    <name evidence="14" type="ORF">CP373A1_09555</name>
</gene>
<organism evidence="14 15">
    <name type="scientific">Clostridium paraputrificum</name>
    <dbReference type="NCBI Taxonomy" id="29363"/>
    <lineage>
        <taxon>Bacteria</taxon>
        <taxon>Bacillati</taxon>
        <taxon>Bacillota</taxon>
        <taxon>Clostridia</taxon>
        <taxon>Eubacteriales</taxon>
        <taxon>Clostridiaceae</taxon>
        <taxon>Clostridium</taxon>
    </lineage>
</organism>
<dbReference type="GO" id="GO:0000105">
    <property type="term" value="P:L-histidine biosynthetic process"/>
    <property type="evidence" value="ECO:0007669"/>
    <property type="project" value="UniProtKB-KW"/>
</dbReference>
<evidence type="ECO:0000256" key="12">
    <source>
        <dbReference type="RuleBase" id="RU003693"/>
    </source>
</evidence>
<evidence type="ECO:0000256" key="4">
    <source>
        <dbReference type="ARBA" id="ARBA00011738"/>
    </source>
</evidence>
<evidence type="ECO:0000256" key="9">
    <source>
        <dbReference type="ARBA" id="ARBA00022898"/>
    </source>
</evidence>
<dbReference type="Pfam" id="PF00155">
    <property type="entry name" value="Aminotran_1_2"/>
    <property type="match status" value="1"/>
</dbReference>
<evidence type="ECO:0000256" key="11">
    <source>
        <dbReference type="ARBA" id="ARBA00047481"/>
    </source>
</evidence>
<dbReference type="GO" id="GO:0004400">
    <property type="term" value="F:histidinol-phosphate transaminase activity"/>
    <property type="evidence" value="ECO:0007669"/>
    <property type="project" value="UniProtKB-EC"/>
</dbReference>
<comment type="catalytic activity">
    <reaction evidence="11">
        <text>L-histidinol phosphate + 2-oxoglutarate = 3-(imidazol-4-yl)-2-oxopropyl phosphate + L-glutamate</text>
        <dbReference type="Rhea" id="RHEA:23744"/>
        <dbReference type="ChEBI" id="CHEBI:16810"/>
        <dbReference type="ChEBI" id="CHEBI:29985"/>
        <dbReference type="ChEBI" id="CHEBI:57766"/>
        <dbReference type="ChEBI" id="CHEBI:57980"/>
        <dbReference type="EC" id="2.6.1.9"/>
    </reaction>
</comment>
<keyword evidence="7" id="KW-0028">Amino-acid biosynthesis</keyword>
<comment type="cofactor">
    <cofactor evidence="1 12">
        <name>pyridoxal 5'-phosphate</name>
        <dbReference type="ChEBI" id="CHEBI:597326"/>
    </cofactor>
</comment>
<dbReference type="PANTHER" id="PTHR43643:SF6">
    <property type="entry name" value="HISTIDINOL-PHOSPHATE AMINOTRANSFERASE"/>
    <property type="match status" value="1"/>
</dbReference>
<feature type="domain" description="Aminotransferase class I/classII large" evidence="13">
    <location>
        <begin position="18"/>
        <end position="339"/>
    </location>
</feature>
<dbReference type="Proteomes" id="UP000092714">
    <property type="component" value="Unassembled WGS sequence"/>
</dbReference>
<dbReference type="EMBL" id="MAPZ01000019">
    <property type="protein sequence ID" value="OBY10742.1"/>
    <property type="molecule type" value="Genomic_DNA"/>
</dbReference>
<dbReference type="OrthoDB" id="9813612at2"/>
<keyword evidence="15" id="KW-1185">Reference proteome</keyword>
<evidence type="ECO:0000256" key="5">
    <source>
        <dbReference type="ARBA" id="ARBA00012748"/>
    </source>
</evidence>
<dbReference type="GeneID" id="42774667"/>
<dbReference type="Gene3D" id="3.40.640.10">
    <property type="entry name" value="Type I PLP-dependent aspartate aminotransferase-like (Major domain)"/>
    <property type="match status" value="1"/>
</dbReference>
<evidence type="ECO:0000259" key="13">
    <source>
        <dbReference type="Pfam" id="PF00155"/>
    </source>
</evidence>
<protein>
    <recommendedName>
        <fullName evidence="5">histidinol-phosphate transaminase</fullName>
        <ecNumber evidence="5">2.6.1.9</ecNumber>
    </recommendedName>
</protein>
<dbReference type="InterPro" id="IPR004839">
    <property type="entry name" value="Aminotransferase_I/II_large"/>
</dbReference>
<evidence type="ECO:0000313" key="14">
    <source>
        <dbReference type="EMBL" id="OBY10742.1"/>
    </source>
</evidence>
<comment type="caution">
    <text evidence="14">The sequence shown here is derived from an EMBL/GenBank/DDBJ whole genome shotgun (WGS) entry which is preliminary data.</text>
</comment>
<comment type="similarity">
    <text evidence="3">Belongs to the class-II pyridoxal-phosphate-dependent aminotransferase family. Histidinol-phosphate aminotransferase subfamily.</text>
</comment>
<proteinExistence type="inferred from homology"/>
<dbReference type="NCBIfam" id="TIGR01141">
    <property type="entry name" value="hisC"/>
    <property type="match status" value="1"/>
</dbReference>
<dbReference type="AlphaFoldDB" id="A0A174QGX8"/>
<dbReference type="GO" id="GO:0030170">
    <property type="term" value="F:pyridoxal phosphate binding"/>
    <property type="evidence" value="ECO:0007669"/>
    <property type="project" value="InterPro"/>
</dbReference>
<dbReference type="EC" id="2.6.1.9" evidence="5"/>
<comment type="pathway">
    <text evidence="2">Amino-acid biosynthesis; L-histidine biosynthesis; L-histidine from 5-phospho-alpha-D-ribose 1-diphosphate: step 7/9.</text>
</comment>
<keyword evidence="6" id="KW-0032">Aminotransferase</keyword>
<accession>A0A174QGX8</accession>
<dbReference type="RefSeq" id="WP_027096829.1">
    <property type="nucleotide sequence ID" value="NZ_CABHIH010000002.1"/>
</dbReference>
<keyword evidence="10" id="KW-0368">Histidine biosynthesis</keyword>
<evidence type="ECO:0000256" key="10">
    <source>
        <dbReference type="ARBA" id="ARBA00023102"/>
    </source>
</evidence>
<dbReference type="InterPro" id="IPR005861">
    <property type="entry name" value="HisP_aminotrans"/>
</dbReference>
<dbReference type="PROSITE" id="PS00599">
    <property type="entry name" value="AA_TRANSFER_CLASS_2"/>
    <property type="match status" value="1"/>
</dbReference>
<reference evidence="14 15" key="1">
    <citation type="submission" date="2016-06" db="EMBL/GenBank/DDBJ databases">
        <authorList>
            <person name="Kjaerup R.B."/>
            <person name="Dalgaard T.S."/>
            <person name="Juul-Madsen H.R."/>
        </authorList>
    </citation>
    <scope>NUCLEOTIDE SEQUENCE [LARGE SCALE GENOMIC DNA]</scope>
    <source>
        <strain evidence="14 15">373-A1</strain>
    </source>
</reference>
<dbReference type="InterPro" id="IPR015424">
    <property type="entry name" value="PyrdxlP-dep_Trfase"/>
</dbReference>
<evidence type="ECO:0000256" key="7">
    <source>
        <dbReference type="ARBA" id="ARBA00022605"/>
    </source>
</evidence>
<keyword evidence="9 12" id="KW-0663">Pyridoxal phosphate</keyword>